<dbReference type="Gene3D" id="3.90.1530.30">
    <property type="match status" value="1"/>
</dbReference>
<name>A0A174M7J2_BACT4</name>
<dbReference type="RefSeq" id="WP_055216514.1">
    <property type="nucleotide sequence ID" value="NZ_CZBI01000001.1"/>
</dbReference>
<dbReference type="Proteomes" id="UP000095541">
    <property type="component" value="Unassembled WGS sequence"/>
</dbReference>
<dbReference type="Pfam" id="PF02195">
    <property type="entry name" value="ParB_N"/>
    <property type="match status" value="1"/>
</dbReference>
<accession>A0A174M7J2</accession>
<dbReference type="Gene3D" id="1.10.10.2830">
    <property type="match status" value="1"/>
</dbReference>
<evidence type="ECO:0000313" key="5">
    <source>
        <dbReference type="EMBL" id="CUP31141.1"/>
    </source>
</evidence>
<dbReference type="Pfam" id="PF23552">
    <property type="entry name" value="ParB_C"/>
    <property type="match status" value="1"/>
</dbReference>
<organism evidence="5 6">
    <name type="scientific">Bacteroides thetaiotaomicron</name>
    <dbReference type="NCBI Taxonomy" id="818"/>
    <lineage>
        <taxon>Bacteria</taxon>
        <taxon>Pseudomonadati</taxon>
        <taxon>Bacteroidota</taxon>
        <taxon>Bacteroidia</taxon>
        <taxon>Bacteroidales</taxon>
        <taxon>Bacteroidaceae</taxon>
        <taxon>Bacteroides</taxon>
    </lineage>
</organism>
<dbReference type="GO" id="GO:0045881">
    <property type="term" value="P:positive regulation of sporulation resulting in formation of a cellular spore"/>
    <property type="evidence" value="ECO:0007669"/>
    <property type="project" value="TreeGrafter"/>
</dbReference>
<reference evidence="5 6" key="1">
    <citation type="submission" date="2015-09" db="EMBL/GenBank/DDBJ databases">
        <authorList>
            <consortium name="Pathogen Informatics"/>
        </authorList>
    </citation>
    <scope>NUCLEOTIDE SEQUENCE [LARGE SCALE GENOMIC DNA]</scope>
    <source>
        <strain evidence="5 6">2789STDY5834945</strain>
    </source>
</reference>
<dbReference type="InterPro" id="IPR041468">
    <property type="entry name" value="HTH_ParB/Spo0J"/>
</dbReference>
<dbReference type="EMBL" id="CZBI01000001">
    <property type="protein sequence ID" value="CUP31141.1"/>
    <property type="molecule type" value="Genomic_DNA"/>
</dbReference>
<sequence>MATQKRNALGRGLDALLSMDDVKTEGSSSISEIELAKITVNPNQPRREFDQTALQELADSIAEIGIIQPITLRKLSDDEYQIIAGERRYRASQKAGLKTIPAYIRTADDENMMEMALIENIQREDLNAVEIALAYQHLLEQYELTQERLSERIGKNRTTIANYLRLLKLPAPIQMALQNKQLDMGHARALISLGAPKLQVKIFEEIQEHGYSVRKVEEIVKSLSEGEAVKSGTRKITPKRSKLPEEFNLLKQQLTGFFNTKVQLTCSEKGKGKISIPFSNEEELERIMEIFDTLKK</sequence>
<keyword evidence="3" id="KW-0238">DNA-binding</keyword>
<dbReference type="CDD" id="cd16393">
    <property type="entry name" value="SPO0J_N"/>
    <property type="match status" value="1"/>
</dbReference>
<dbReference type="InterPro" id="IPR036086">
    <property type="entry name" value="ParB/Sulfiredoxin_sf"/>
</dbReference>
<evidence type="ECO:0000259" key="4">
    <source>
        <dbReference type="SMART" id="SM00470"/>
    </source>
</evidence>
<gene>
    <name evidence="5" type="primary">parB_1</name>
    <name evidence="5" type="ORF">ERS852557_00188</name>
</gene>
<dbReference type="PANTHER" id="PTHR33375:SF1">
    <property type="entry name" value="CHROMOSOME-PARTITIONING PROTEIN PARB-RELATED"/>
    <property type="match status" value="1"/>
</dbReference>
<dbReference type="Pfam" id="PF17762">
    <property type="entry name" value="HTH_ParB"/>
    <property type="match status" value="1"/>
</dbReference>
<dbReference type="NCBIfam" id="TIGR00180">
    <property type="entry name" value="parB_part"/>
    <property type="match status" value="1"/>
</dbReference>
<evidence type="ECO:0000256" key="1">
    <source>
        <dbReference type="ARBA" id="ARBA00006295"/>
    </source>
</evidence>
<dbReference type="SUPFAM" id="SSF110849">
    <property type="entry name" value="ParB/Sulfiredoxin"/>
    <property type="match status" value="1"/>
</dbReference>
<dbReference type="InterPro" id="IPR050336">
    <property type="entry name" value="Chromosome_partition/occlusion"/>
</dbReference>
<dbReference type="PANTHER" id="PTHR33375">
    <property type="entry name" value="CHROMOSOME-PARTITIONING PROTEIN PARB-RELATED"/>
    <property type="match status" value="1"/>
</dbReference>
<evidence type="ECO:0000256" key="3">
    <source>
        <dbReference type="ARBA" id="ARBA00023125"/>
    </source>
</evidence>
<dbReference type="GO" id="GO:0005694">
    <property type="term" value="C:chromosome"/>
    <property type="evidence" value="ECO:0007669"/>
    <property type="project" value="TreeGrafter"/>
</dbReference>
<evidence type="ECO:0000313" key="6">
    <source>
        <dbReference type="Proteomes" id="UP000095541"/>
    </source>
</evidence>
<dbReference type="SMART" id="SM00470">
    <property type="entry name" value="ParB"/>
    <property type="match status" value="1"/>
</dbReference>
<feature type="domain" description="ParB-like N-terminal" evidence="4">
    <location>
        <begin position="31"/>
        <end position="121"/>
    </location>
</feature>
<dbReference type="GO" id="GO:0007059">
    <property type="term" value="P:chromosome segregation"/>
    <property type="evidence" value="ECO:0007669"/>
    <property type="project" value="UniProtKB-KW"/>
</dbReference>
<dbReference type="FunFam" id="1.10.10.2830:FF:000001">
    <property type="entry name" value="Chromosome partitioning protein ParB"/>
    <property type="match status" value="1"/>
</dbReference>
<dbReference type="GO" id="GO:0003677">
    <property type="term" value="F:DNA binding"/>
    <property type="evidence" value="ECO:0007669"/>
    <property type="project" value="UniProtKB-KW"/>
</dbReference>
<evidence type="ECO:0000256" key="2">
    <source>
        <dbReference type="ARBA" id="ARBA00022829"/>
    </source>
</evidence>
<keyword evidence="2" id="KW-0159">Chromosome partition</keyword>
<comment type="similarity">
    <text evidence="1">Belongs to the ParB family.</text>
</comment>
<proteinExistence type="inferred from homology"/>
<protein>
    <submittedName>
        <fullName evidence="5">Putative ParB-like chromosome partitioning protein</fullName>
    </submittedName>
</protein>
<dbReference type="AlphaFoldDB" id="A0A174M7J2"/>
<dbReference type="InterPro" id="IPR004437">
    <property type="entry name" value="ParB/RepB/Spo0J"/>
</dbReference>
<dbReference type="InterPro" id="IPR003115">
    <property type="entry name" value="ParB_N"/>
</dbReference>
<dbReference type="InterPro" id="IPR057240">
    <property type="entry name" value="ParB_dimer_C"/>
</dbReference>
<dbReference type="FunFam" id="3.90.1530.30:FF:000001">
    <property type="entry name" value="Chromosome partitioning protein ParB"/>
    <property type="match status" value="1"/>
</dbReference>